<gene>
    <name evidence="2" type="ORF">U27_06894</name>
</gene>
<name>A0A081C5Q3_VECG1</name>
<evidence type="ECO:0000313" key="2">
    <source>
        <dbReference type="EMBL" id="GAK59908.1"/>
    </source>
</evidence>
<dbReference type="STRING" id="1499967.U27_06894"/>
<protein>
    <recommendedName>
        <fullName evidence="1">Dual OB-containing domain-containing protein</fullName>
    </recommendedName>
</protein>
<accession>A0A081C5Q3</accession>
<evidence type="ECO:0000313" key="3">
    <source>
        <dbReference type="Proteomes" id="UP000030661"/>
    </source>
</evidence>
<reference evidence="2" key="1">
    <citation type="journal article" date="2015" name="PeerJ">
        <title>First genomic representation of candidate bacterial phylum KSB3 points to enhanced environmental sensing as a trigger of wastewater bulking.</title>
        <authorList>
            <person name="Sekiguchi Y."/>
            <person name="Ohashi A."/>
            <person name="Parks D.H."/>
            <person name="Yamauchi T."/>
            <person name="Tyson G.W."/>
            <person name="Hugenholtz P."/>
        </authorList>
    </citation>
    <scope>NUCLEOTIDE SEQUENCE [LARGE SCALE GENOMIC DNA]</scope>
</reference>
<dbReference type="Pfam" id="PF22557">
    <property type="entry name" value="DuOB"/>
    <property type="match status" value="1"/>
</dbReference>
<organism evidence="2">
    <name type="scientific">Vecturithrix granuli</name>
    <dbReference type="NCBI Taxonomy" id="1499967"/>
    <lineage>
        <taxon>Bacteria</taxon>
        <taxon>Candidatus Moduliflexota</taxon>
        <taxon>Candidatus Vecturitrichia</taxon>
        <taxon>Candidatus Vecturitrichales</taxon>
        <taxon>Candidatus Vecturitrichaceae</taxon>
        <taxon>Candidatus Vecturithrix</taxon>
    </lineage>
</organism>
<dbReference type="HOGENOM" id="CLU_096791_0_0_0"/>
<proteinExistence type="predicted"/>
<keyword evidence="3" id="KW-1185">Reference proteome</keyword>
<dbReference type="EMBL" id="DF820471">
    <property type="protein sequence ID" value="GAK59908.1"/>
    <property type="molecule type" value="Genomic_DNA"/>
</dbReference>
<sequence length="227" mass="26103">MSYTKIMVCLANSRKISGRCLAGKERIESGFGEWIRPVSQRPAGEISEFERRYQNGDDPNVLDIIEIPLLHPHPHSYQTENHLIDARQAWRKVGQFDRHKLHVLADTIEGELWVNGYSSYNGLNDRISEDIAKTLRNSLYLIHLEQLSIVVCTEGGNFGNAKRRIRAEFTLHDTPYKLAVTDPRIERAFLKKNDGKYPLWEQHLYVCISIGEPYNGYCYKLIASVIA</sequence>
<evidence type="ECO:0000259" key="1">
    <source>
        <dbReference type="Pfam" id="PF22557"/>
    </source>
</evidence>
<feature type="domain" description="Dual OB-containing" evidence="1">
    <location>
        <begin position="6"/>
        <end position="225"/>
    </location>
</feature>
<dbReference type="Proteomes" id="UP000030661">
    <property type="component" value="Unassembled WGS sequence"/>
</dbReference>
<dbReference type="AlphaFoldDB" id="A0A081C5Q3"/>
<dbReference type="InterPro" id="IPR054335">
    <property type="entry name" value="DuOB_dom"/>
</dbReference>